<evidence type="ECO:0000256" key="1">
    <source>
        <dbReference type="SAM" id="MobiDB-lite"/>
    </source>
</evidence>
<feature type="compositionally biased region" description="Polar residues" evidence="1">
    <location>
        <begin position="1572"/>
        <end position="1586"/>
    </location>
</feature>
<feature type="compositionally biased region" description="Polar residues" evidence="1">
    <location>
        <begin position="2087"/>
        <end position="2102"/>
    </location>
</feature>
<feature type="compositionally biased region" description="Pro residues" evidence="1">
    <location>
        <begin position="614"/>
        <end position="627"/>
    </location>
</feature>
<feature type="compositionally biased region" description="Pro residues" evidence="1">
    <location>
        <begin position="2354"/>
        <end position="2363"/>
    </location>
</feature>
<feature type="compositionally biased region" description="Polar residues" evidence="1">
    <location>
        <begin position="593"/>
        <end position="608"/>
    </location>
</feature>
<dbReference type="InterPro" id="IPR027838">
    <property type="entry name" value="DUF4585"/>
</dbReference>
<feature type="compositionally biased region" description="Low complexity" evidence="1">
    <location>
        <begin position="69"/>
        <end position="78"/>
    </location>
</feature>
<dbReference type="GO" id="GO:0005654">
    <property type="term" value="C:nucleoplasm"/>
    <property type="evidence" value="ECO:0007669"/>
    <property type="project" value="TreeGrafter"/>
</dbReference>
<feature type="compositionally biased region" description="Low complexity" evidence="1">
    <location>
        <begin position="1380"/>
        <end position="1398"/>
    </location>
</feature>
<feature type="compositionally biased region" description="Basic and acidic residues" evidence="1">
    <location>
        <begin position="1587"/>
        <end position="1644"/>
    </location>
</feature>
<feature type="region of interest" description="Disordered" evidence="1">
    <location>
        <begin position="1572"/>
        <end position="1664"/>
    </location>
</feature>
<feature type="compositionally biased region" description="Basic residues" evidence="1">
    <location>
        <begin position="1206"/>
        <end position="1221"/>
    </location>
</feature>
<evidence type="ECO:0000313" key="4">
    <source>
        <dbReference type="RefSeq" id="XP_029021464.1"/>
    </source>
</evidence>
<feature type="compositionally biased region" description="Basic and acidic residues" evidence="1">
    <location>
        <begin position="1939"/>
        <end position="1953"/>
    </location>
</feature>
<evidence type="ECO:0000259" key="2">
    <source>
        <dbReference type="Pfam" id="PF15232"/>
    </source>
</evidence>
<keyword evidence="3" id="KW-1185">Reference proteome</keyword>
<protein>
    <submittedName>
        <fullName evidence="4">Uncharacterized protein si:ch73-43g23.1</fullName>
    </submittedName>
</protein>
<dbReference type="InterPro" id="IPR052303">
    <property type="entry name" value="CEFIP"/>
</dbReference>
<feature type="compositionally biased region" description="Polar residues" evidence="1">
    <location>
        <begin position="1009"/>
        <end position="1019"/>
    </location>
</feature>
<feature type="region of interest" description="Disordered" evidence="1">
    <location>
        <begin position="1275"/>
        <end position="1296"/>
    </location>
</feature>
<feature type="compositionally biased region" description="Basic and acidic residues" evidence="1">
    <location>
        <begin position="327"/>
        <end position="337"/>
    </location>
</feature>
<dbReference type="PANTHER" id="PTHR33775">
    <property type="entry name" value="CARDIAC-ENRICHED FHL2-INTERACTING PROTEIN-RELATED"/>
    <property type="match status" value="1"/>
</dbReference>
<feature type="compositionally biased region" description="Polar residues" evidence="1">
    <location>
        <begin position="649"/>
        <end position="686"/>
    </location>
</feature>
<dbReference type="RefSeq" id="XP_029021464.1">
    <property type="nucleotide sequence ID" value="XM_029165631.3"/>
</dbReference>
<feature type="compositionally biased region" description="Low complexity" evidence="1">
    <location>
        <begin position="1037"/>
        <end position="1052"/>
    </location>
</feature>
<feature type="compositionally biased region" description="Low complexity" evidence="1">
    <location>
        <begin position="1801"/>
        <end position="1823"/>
    </location>
</feature>
<feature type="region of interest" description="Disordered" evidence="1">
    <location>
        <begin position="283"/>
        <end position="395"/>
    </location>
</feature>
<feature type="region of interest" description="Disordered" evidence="1">
    <location>
        <begin position="1313"/>
        <end position="1498"/>
    </location>
</feature>
<feature type="region of interest" description="Disordered" evidence="1">
    <location>
        <begin position="797"/>
        <end position="853"/>
    </location>
</feature>
<dbReference type="Pfam" id="PF15232">
    <property type="entry name" value="DUF4585"/>
    <property type="match status" value="1"/>
</dbReference>
<proteinExistence type="predicted"/>
<feature type="compositionally biased region" description="Polar residues" evidence="1">
    <location>
        <begin position="441"/>
        <end position="489"/>
    </location>
</feature>
<feature type="compositionally biased region" description="Basic and acidic residues" evidence="1">
    <location>
        <begin position="1435"/>
        <end position="1447"/>
    </location>
</feature>
<feature type="domain" description="DUF4585" evidence="2">
    <location>
        <begin position="2450"/>
        <end position="2520"/>
    </location>
</feature>
<feature type="compositionally biased region" description="Polar residues" evidence="1">
    <location>
        <begin position="803"/>
        <end position="812"/>
    </location>
</feature>
<feature type="compositionally biased region" description="Polar residues" evidence="1">
    <location>
        <begin position="723"/>
        <end position="738"/>
    </location>
</feature>
<feature type="region of interest" description="Disordered" evidence="1">
    <location>
        <begin position="1206"/>
        <end position="1263"/>
    </location>
</feature>
<dbReference type="Proteomes" id="UP000515150">
    <property type="component" value="Chromosome 10"/>
</dbReference>
<feature type="compositionally biased region" description="Low complexity" evidence="1">
    <location>
        <begin position="257"/>
        <end position="268"/>
    </location>
</feature>
<evidence type="ECO:0000313" key="3">
    <source>
        <dbReference type="Proteomes" id="UP000515150"/>
    </source>
</evidence>
<sequence>MDSWTLQGDSYSFLHSAPRTFSLCHREGTPNHVEIFDIINVPTQRSAISETTCLCDIFGDDCESPSVSSSPAVGVFVPTPRGTDGSPAASPLVDELNDSSGSYHTAPGSSEGEEGFEDSRERLCSPLLQNASSERKPSEGARLPTGHADSYVDTRIEPKSNLALPELNTTNPSPGGLDSGERTLSPGYSSPNTSSEGRVSSLSSSLEKRLSPSSPCPRQVDSETERENTPTFKERDNTPIDQSLTPSTSSESRNYDHPSSPHSVKSSPEFVVAQVSPELSNYFYQQDSPFSEPTFNNFSTDCTDPSSEPSPEPSPTCEETSLQSRENFPELSDRPESADTQQSSPFPEQRGRISLPDLFSRGSSPDLDDISCSAPSPAGGDCSATPENAPQSPELVSVVSSPGLRYTPSPAVSLATSAELMQTSVSPTLRHKTPSPGLLSAASSCTAGTRTPSPKITHVSTSGEIRTQGPSPVTSYSLPQSPEVRSSCSPRYPAPSPEIRVTGSSPEVSRRDPNEVVTMSASPLLETHLDLFSSRSPTSSPHITGISYTVVQPEDRDTTPFPELSHLSSPELVRTPKGRTPTPNRDIIESDGASHNSPHASVSSQSEISLMHPSPSPQAKPHTPSPEPTHKNPLSKTYQSPAPEHLSEDSSATVSSEQRFYQHSPMSLSTEHNLQYTQPNLRNTPENPRDVFADDITDIQYPDHLPKDNASPSLSKSEIKMSSPVQANPSPASTSPFTSEVKDDSQEREATLREAQKKTSLPLFSEIKQDTDPNFVQKDVYKKSPFDVKSTSPDLAVLKDKNTNTSPVNRASSPVHRLENIQPYSVTSEMNSSSKTTYSSKHQRRQLSTNARQENMESFAENVAHHVNRRRTPSPPLTRFTPVHIIAPEKPYRQWQNRSHGSSEVVAFSPSGKLKKDVTNRESPSASGDSYSHDHWVRLERQSELEQEMQLEDEREVQRERRWDREADRQSKREEQLREKGDVWQGDTSYRGEQVELSFNARNRKEPASRNTAPTSRETLQGLPAVHSYSESLPATRQLQQQQRLLRLASQQDTRVGGPSRRLKPSASQNKSSSPRNVASSRPCRSSSSSMGSELDEADNEVKWLTDVAFRSLSSPEVDYLDMYNSSHRSSTNISQPSTQESPAGVSASLLAYADFRGSAPKLDNDELSFQPPTTHYSEGLYPSRRYEMGSFECVDVAVEREDFRKVRKGVPKRQIQLKRKNNTEGRQDGSSGNSSPGVPLTVGSPSQGRHSREKFTRQHSTPAAMQECYPCVENPEPIQQNGRNSKLQKSLSLDETGSKTKMATCLIKSVLSKKMQSTDKQTDQQTAEEGSPDLEQSSISAEKDTSKPDVCILSSGRHLSGEAGTMGGTKQGKSLGVRSSSRPSSSSSSKSVNFSHTSSEEADSQKTSASSLKSEVRSELKVQNQKSRAEAQWADDRKLWDEREGGDSANAAPRSTGVPSGTEAPQQVTYTRQECENTEDHKQLQPDEYTSKSQEIASKAVEKKKTSFNVCLTPELENKPEASSSNVLFTEKDEATVDDKPEEEEEENGNVKAKVPIHKVRDVRRIVKNTYNLSFKGTTAASQSEVNEKKTESFNVEENKELKKERQKGEKELSQDIWQAEREEKKGEELKVEKKKEQKEVVKHTTPPPPVHGKRTPLSHTQPIQIEYKAVCKKESACRNDKSPASPESVTEFSRESQQPSNATIQSYSTQDAGLAKSCQRDVNTAGGTQESVTEMCKDTKDRSVVVRTDRKPPMLGSLPRLPSKEREVSTAVVIIRDGSSKTKTSSYLSQEDIAPPFQAAAVSSSPRPSSTGSAPGSSGHSVSMLLKEKGYQADIGAVMGDSQHVAGRKGVLTKHVNSMEIPLQLAGPAEGGQMEAHRQRTISSSSNMSATSVVSDTDAFSKSREDEGIKPARKETFNQKGASPLRSIHEQTPPMAKQKEPGDFEAVKRLDPTFPPRSPALRRFRPQPIEVKSLSKEAQKEETPSLGNSRPQTIEVKSIAKNSQKPTVPPKPICKFKPSELGVTSNEGQRPSMIAKAQDEEKSQTIVVSSPTIYRKISNESLSTSNYTRKLAVSTVSSLKPPPSKTTATAVTSLSKQSPGPSDMEACVGRGEPQQVAASPQSSRNAQRPPPASVTDPGANMDSGQATASDATANQIPRPAAAAANQPSQAAVMEADSQQQYTRTAPPQERALPATSNNTEQPQVPGYTHQSGCGSLSSDRSQRTDDLHFYTSDDPPSYDERESFSPLILPDLTPRRSNRYQPFSRPPPCSCTASRPSHPGVTPPHHHRSPHDPTPPAPTHSPGQALPYPVAQPPLRPHQCRPDHHPSGYQRSSPKSIALGPNHPPNLYLPLHQPPPCPPHPSLLQTCPGDRPLQPPQHIDPRRPPVHRSPQQQLPVMAGTHYNDPGHSHSPGLPPMDPQYLCGPASLGPSYGSDYGGDSSSLYSESSYGQTPRRVLMDPETGKYFYIEMPVQPLRKMLFDPETGQYVEVLIPQQAMSHSGLYPPAAAPYPSLHNPSMYASAPQYMPYAAPPPPPAHPQPQPQPPRYPEAPATATMHASGAGISYRNPPGQGSKPEPQNHPPLDQSYLESMYYVPTGMNASPNPTPPDYYHKCPPNLPPTGGKRS</sequence>
<feature type="compositionally biased region" description="Polar residues" evidence="1">
    <location>
        <begin position="921"/>
        <end position="930"/>
    </location>
</feature>
<dbReference type="PANTHER" id="PTHR33775:SF1">
    <property type="entry name" value="PROLINE-RICH BASIC PROTEIN 1"/>
    <property type="match status" value="1"/>
</dbReference>
<feature type="compositionally biased region" description="Basic and acidic residues" evidence="1">
    <location>
        <begin position="220"/>
        <end position="238"/>
    </location>
</feature>
<feature type="region of interest" description="Disordered" evidence="1">
    <location>
        <begin position="1676"/>
        <end position="1770"/>
    </location>
</feature>
<feature type="compositionally biased region" description="Basic and acidic residues" evidence="1">
    <location>
        <begin position="1737"/>
        <end position="1754"/>
    </location>
</feature>
<feature type="region of interest" description="Disordered" evidence="1">
    <location>
        <begin position="1800"/>
        <end position="1823"/>
    </location>
</feature>
<feature type="region of interest" description="Disordered" evidence="1">
    <location>
        <begin position="2076"/>
        <end position="2393"/>
    </location>
</feature>
<feature type="compositionally biased region" description="Polar residues" evidence="1">
    <location>
        <begin position="1324"/>
        <end position="1341"/>
    </location>
</feature>
<feature type="compositionally biased region" description="Polar residues" evidence="1">
    <location>
        <begin position="2196"/>
        <end position="2221"/>
    </location>
</feature>
<feature type="compositionally biased region" description="Basic and acidic residues" evidence="1">
    <location>
        <begin position="1901"/>
        <end position="1919"/>
    </location>
</feature>
<feature type="compositionally biased region" description="Low complexity" evidence="1">
    <location>
        <begin position="194"/>
        <end position="205"/>
    </location>
</feature>
<feature type="compositionally biased region" description="Polar residues" evidence="1">
    <location>
        <begin position="1458"/>
        <end position="1473"/>
    </location>
</feature>
<feature type="region of interest" description="Disordered" evidence="1">
    <location>
        <begin position="2530"/>
        <end position="2626"/>
    </location>
</feature>
<feature type="compositionally biased region" description="Basic and acidic residues" evidence="1">
    <location>
        <begin position="1531"/>
        <end position="1540"/>
    </location>
</feature>
<feature type="compositionally biased region" description="Pro residues" evidence="1">
    <location>
        <begin position="2530"/>
        <end position="2549"/>
    </location>
</feature>
<reference evidence="4" key="1">
    <citation type="submission" date="2025-08" db="UniProtKB">
        <authorList>
            <consortium name="RefSeq"/>
        </authorList>
    </citation>
    <scope>IDENTIFICATION</scope>
</reference>
<dbReference type="KEGG" id="bspl:114864709"/>
<feature type="compositionally biased region" description="Low complexity" evidence="1">
    <location>
        <begin position="2341"/>
        <end position="2353"/>
    </location>
</feature>
<feature type="compositionally biased region" description="Low complexity" evidence="1">
    <location>
        <begin position="1080"/>
        <end position="1093"/>
    </location>
</feature>
<feature type="compositionally biased region" description="Basic and acidic residues" evidence="1">
    <location>
        <begin position="1975"/>
        <end position="1985"/>
    </location>
</feature>
<feature type="compositionally biased region" description="Low complexity" evidence="1">
    <location>
        <begin position="1885"/>
        <end position="1897"/>
    </location>
</feature>
<feature type="compositionally biased region" description="Polar residues" evidence="1">
    <location>
        <begin position="1687"/>
        <end position="1713"/>
    </location>
</feature>
<feature type="compositionally biased region" description="Basic and acidic residues" evidence="1">
    <location>
        <begin position="1474"/>
        <end position="1486"/>
    </location>
</feature>
<organism evidence="3 4">
    <name type="scientific">Betta splendens</name>
    <name type="common">Siamese fighting fish</name>
    <dbReference type="NCBI Taxonomy" id="158456"/>
    <lineage>
        <taxon>Eukaryota</taxon>
        <taxon>Metazoa</taxon>
        <taxon>Chordata</taxon>
        <taxon>Craniata</taxon>
        <taxon>Vertebrata</taxon>
        <taxon>Euteleostomi</taxon>
        <taxon>Actinopterygii</taxon>
        <taxon>Neopterygii</taxon>
        <taxon>Teleostei</taxon>
        <taxon>Neoteleostei</taxon>
        <taxon>Acanthomorphata</taxon>
        <taxon>Anabantaria</taxon>
        <taxon>Anabantiformes</taxon>
        <taxon>Anabantoidei</taxon>
        <taxon>Osphronemidae</taxon>
        <taxon>Betta</taxon>
    </lineage>
</organism>
<feature type="compositionally biased region" description="Polar residues" evidence="1">
    <location>
        <begin position="822"/>
        <end position="853"/>
    </location>
</feature>
<feature type="region of interest" description="Disordered" evidence="1">
    <location>
        <begin position="2398"/>
        <end position="2417"/>
    </location>
</feature>
<feature type="region of interest" description="Disordered" evidence="1">
    <location>
        <begin position="1163"/>
        <end position="1182"/>
    </location>
</feature>
<feature type="region of interest" description="Disordered" evidence="1">
    <location>
        <begin position="425"/>
        <end position="514"/>
    </location>
</feature>
<feature type="region of interest" description="Disordered" evidence="1">
    <location>
        <begin position="1883"/>
        <end position="2048"/>
    </location>
</feature>
<feature type="region of interest" description="Disordered" evidence="1">
    <location>
        <begin position="1518"/>
        <end position="1554"/>
    </location>
</feature>
<feature type="compositionally biased region" description="Polar residues" evidence="1">
    <location>
        <begin position="239"/>
        <end position="252"/>
    </location>
</feature>
<feature type="compositionally biased region" description="Polar residues" evidence="1">
    <location>
        <begin position="2118"/>
        <end position="2128"/>
    </location>
</feature>
<dbReference type="InParanoid" id="A0A6P7NV77"/>
<feature type="compositionally biased region" description="Basic and acidic residues" evidence="1">
    <location>
        <begin position="931"/>
        <end position="944"/>
    </location>
</feature>
<accession>A0A6P7NV77</accession>
<feature type="region of interest" description="Disordered" evidence="1">
    <location>
        <begin position="532"/>
        <end position="774"/>
    </location>
</feature>
<feature type="region of interest" description="Disordered" evidence="1">
    <location>
        <begin position="891"/>
        <end position="1095"/>
    </location>
</feature>
<feature type="compositionally biased region" description="Polar residues" evidence="1">
    <location>
        <begin position="1278"/>
        <end position="1296"/>
    </location>
</feature>
<dbReference type="GeneID" id="114864709"/>
<feature type="compositionally biased region" description="Polar residues" evidence="1">
    <location>
        <begin position="283"/>
        <end position="298"/>
    </location>
</feature>
<feature type="compositionally biased region" description="Polar residues" evidence="1">
    <location>
        <begin position="1066"/>
        <end position="1079"/>
    </location>
</feature>
<feature type="compositionally biased region" description="Basic and acidic residues" evidence="1">
    <location>
        <begin position="740"/>
        <end position="757"/>
    </location>
</feature>
<feature type="compositionally biased region" description="Low complexity" evidence="1">
    <location>
        <begin position="2153"/>
        <end position="2173"/>
    </location>
</feature>
<feature type="compositionally biased region" description="Polar residues" evidence="1">
    <location>
        <begin position="2178"/>
        <end position="2187"/>
    </location>
</feature>
<name>A0A6P7NV77_BETSP</name>
<gene>
    <name evidence="4" type="primary">si:ch73-43g23.1</name>
</gene>
<feature type="compositionally biased region" description="Polar residues" evidence="1">
    <location>
        <begin position="533"/>
        <end position="550"/>
    </location>
</feature>
<feature type="region of interest" description="Disordered" evidence="1">
    <location>
        <begin position="69"/>
        <end position="269"/>
    </location>
</feature>
<feature type="compositionally biased region" description="Acidic residues" evidence="1">
    <location>
        <begin position="945"/>
        <end position="955"/>
    </location>
</feature>
<dbReference type="OrthoDB" id="9933339at2759"/>
<feature type="compositionally biased region" description="Basic and acidic residues" evidence="1">
    <location>
        <begin position="956"/>
        <end position="982"/>
    </location>
</feature>
<feature type="compositionally biased region" description="Polar residues" evidence="1">
    <location>
        <begin position="1722"/>
        <end position="1734"/>
    </location>
</feature>